<dbReference type="AlphaFoldDB" id="A0A382GED6"/>
<proteinExistence type="predicted"/>
<protein>
    <recommendedName>
        <fullName evidence="2">CRM domain-containing protein</fullName>
    </recommendedName>
</protein>
<evidence type="ECO:0000259" key="2">
    <source>
        <dbReference type="PROSITE" id="PS51295"/>
    </source>
</evidence>
<evidence type="ECO:0000256" key="1">
    <source>
        <dbReference type="ARBA" id="ARBA00022884"/>
    </source>
</evidence>
<dbReference type="InterPro" id="IPR001890">
    <property type="entry name" value="RNA-binding_CRM"/>
</dbReference>
<dbReference type="Pfam" id="PF01985">
    <property type="entry name" value="CRS1_YhbY"/>
    <property type="match status" value="1"/>
</dbReference>
<accession>A0A382GED6</accession>
<dbReference type="PANTHER" id="PTHR40065">
    <property type="entry name" value="RNA-BINDING PROTEIN YHBY"/>
    <property type="match status" value="1"/>
</dbReference>
<dbReference type="SUPFAM" id="SSF75471">
    <property type="entry name" value="YhbY-like"/>
    <property type="match status" value="1"/>
</dbReference>
<feature type="domain" description="CRM" evidence="2">
    <location>
        <begin position="1"/>
        <end position="89"/>
    </location>
</feature>
<evidence type="ECO:0000313" key="3">
    <source>
        <dbReference type="EMBL" id="SVB73222.1"/>
    </source>
</evidence>
<dbReference type="PROSITE" id="PS51295">
    <property type="entry name" value="CRM"/>
    <property type="match status" value="1"/>
</dbReference>
<dbReference type="InterPro" id="IPR051925">
    <property type="entry name" value="RNA-binding_domain"/>
</dbReference>
<dbReference type="InterPro" id="IPR035920">
    <property type="entry name" value="YhbY-like_sf"/>
</dbReference>
<dbReference type="GO" id="GO:0003723">
    <property type="term" value="F:RNA binding"/>
    <property type="evidence" value="ECO:0007669"/>
    <property type="project" value="UniProtKB-KW"/>
</dbReference>
<keyword evidence="1" id="KW-0694">RNA-binding</keyword>
<dbReference type="PANTHER" id="PTHR40065:SF3">
    <property type="entry name" value="RNA-BINDING PROTEIN YHBY"/>
    <property type="match status" value="1"/>
</dbReference>
<name>A0A382GED6_9ZZZZ</name>
<gene>
    <name evidence="3" type="ORF">METZ01_LOCUS226076</name>
</gene>
<sequence length="89" mass="10243">MSEVPPNIRRIAHDREFKVTLRIGRSGLSDAMYEELDAQLSSRNVVKVKMNKGLIEERADRRAVFEEIAERVNAKLVDARGNVAIYWRS</sequence>
<dbReference type="Gene3D" id="3.30.110.60">
    <property type="entry name" value="YhbY-like"/>
    <property type="match status" value="1"/>
</dbReference>
<reference evidence="3" key="1">
    <citation type="submission" date="2018-05" db="EMBL/GenBank/DDBJ databases">
        <authorList>
            <person name="Lanie J.A."/>
            <person name="Ng W.-L."/>
            <person name="Kazmierczak K.M."/>
            <person name="Andrzejewski T.M."/>
            <person name="Davidsen T.M."/>
            <person name="Wayne K.J."/>
            <person name="Tettelin H."/>
            <person name="Glass J.I."/>
            <person name="Rusch D."/>
            <person name="Podicherti R."/>
            <person name="Tsui H.-C.T."/>
            <person name="Winkler M.E."/>
        </authorList>
    </citation>
    <scope>NUCLEOTIDE SEQUENCE</scope>
</reference>
<organism evidence="3">
    <name type="scientific">marine metagenome</name>
    <dbReference type="NCBI Taxonomy" id="408172"/>
    <lineage>
        <taxon>unclassified sequences</taxon>
        <taxon>metagenomes</taxon>
        <taxon>ecological metagenomes</taxon>
    </lineage>
</organism>
<dbReference type="EMBL" id="UINC01054925">
    <property type="protein sequence ID" value="SVB73222.1"/>
    <property type="molecule type" value="Genomic_DNA"/>
</dbReference>
<dbReference type="SMART" id="SM01103">
    <property type="entry name" value="CRS1_YhbY"/>
    <property type="match status" value="1"/>
</dbReference>